<feature type="signal peptide" evidence="1">
    <location>
        <begin position="1"/>
        <end position="20"/>
    </location>
</feature>
<dbReference type="EMBL" id="JAATWM020000021">
    <property type="protein sequence ID" value="KAF9875556.1"/>
    <property type="molecule type" value="Genomic_DNA"/>
</dbReference>
<organism evidence="2 3">
    <name type="scientific">Colletotrichum karsti</name>
    <dbReference type="NCBI Taxonomy" id="1095194"/>
    <lineage>
        <taxon>Eukaryota</taxon>
        <taxon>Fungi</taxon>
        <taxon>Dikarya</taxon>
        <taxon>Ascomycota</taxon>
        <taxon>Pezizomycotina</taxon>
        <taxon>Sordariomycetes</taxon>
        <taxon>Hypocreomycetidae</taxon>
        <taxon>Glomerellales</taxon>
        <taxon>Glomerellaceae</taxon>
        <taxon>Colletotrichum</taxon>
        <taxon>Colletotrichum boninense species complex</taxon>
    </lineage>
</organism>
<keyword evidence="3" id="KW-1185">Reference proteome</keyword>
<evidence type="ECO:0000313" key="2">
    <source>
        <dbReference type="EMBL" id="KAF9875556.1"/>
    </source>
</evidence>
<comment type="caution">
    <text evidence="2">The sequence shown here is derived from an EMBL/GenBank/DDBJ whole genome shotgun (WGS) entry which is preliminary data.</text>
</comment>
<dbReference type="Proteomes" id="UP000781932">
    <property type="component" value="Unassembled WGS sequence"/>
</dbReference>
<dbReference type="RefSeq" id="XP_038745017.1">
    <property type="nucleotide sequence ID" value="XM_038889654.1"/>
</dbReference>
<proteinExistence type="predicted"/>
<dbReference type="AlphaFoldDB" id="A0A9P6I7T3"/>
<evidence type="ECO:0000256" key="1">
    <source>
        <dbReference type="SAM" id="SignalP"/>
    </source>
</evidence>
<sequence length="197" mass="20823">MSSFNKFLFTSVLVATSITAAVLPTNDIQVSSNLEAPTTITTRSSPVPSIDCDHSWCQDGKSMCAYWAGVTGYDPSLGPIPGETVTQLGSCATPTTTTESLEPRKVQDDNEILITPAPTTSVNCLYNYCESSTSYCMYWAGITGYDISLGPIPGMQRTTLGSCQAPASVGTDGVAHFSATPTTMSTVAKETKSLESF</sequence>
<accession>A0A9P6I7T3</accession>
<gene>
    <name evidence="2" type="ORF">CkaCkLH20_06937</name>
</gene>
<dbReference type="GeneID" id="62162728"/>
<dbReference type="OrthoDB" id="4837799at2759"/>
<name>A0A9P6I7T3_9PEZI</name>
<evidence type="ECO:0000313" key="3">
    <source>
        <dbReference type="Proteomes" id="UP000781932"/>
    </source>
</evidence>
<protein>
    <submittedName>
        <fullName evidence="2">Uncharacterized protein</fullName>
    </submittedName>
</protein>
<reference evidence="2" key="1">
    <citation type="submission" date="2020-03" db="EMBL/GenBank/DDBJ databases">
        <authorList>
            <person name="He L."/>
        </authorList>
    </citation>
    <scope>NUCLEOTIDE SEQUENCE</scope>
    <source>
        <strain evidence="2">CkLH20</strain>
    </source>
</reference>
<keyword evidence="1" id="KW-0732">Signal</keyword>
<reference evidence="2" key="2">
    <citation type="submission" date="2020-11" db="EMBL/GenBank/DDBJ databases">
        <title>Whole genome sequencing of Colletotrichum sp.</title>
        <authorList>
            <person name="Li H."/>
        </authorList>
    </citation>
    <scope>NUCLEOTIDE SEQUENCE</scope>
    <source>
        <strain evidence="2">CkLH20</strain>
    </source>
</reference>
<feature type="chain" id="PRO_5040122980" evidence="1">
    <location>
        <begin position="21"/>
        <end position="197"/>
    </location>
</feature>